<keyword evidence="6" id="KW-1185">Reference proteome</keyword>
<evidence type="ECO:0000256" key="1">
    <source>
        <dbReference type="ARBA" id="ARBA00022603"/>
    </source>
</evidence>
<evidence type="ECO:0000256" key="2">
    <source>
        <dbReference type="ARBA" id="ARBA00022679"/>
    </source>
</evidence>
<dbReference type="Gene3D" id="3.40.50.150">
    <property type="entry name" value="Vaccinia Virus protein VP39"/>
    <property type="match status" value="1"/>
</dbReference>
<evidence type="ECO:0000259" key="4">
    <source>
        <dbReference type="Pfam" id="PF13649"/>
    </source>
</evidence>
<dbReference type="Pfam" id="PF13649">
    <property type="entry name" value="Methyltransf_25"/>
    <property type="match status" value="1"/>
</dbReference>
<proteinExistence type="predicted"/>
<dbReference type="PANTHER" id="PTHR43464:SF19">
    <property type="entry name" value="UBIQUINONE BIOSYNTHESIS O-METHYLTRANSFERASE, MITOCHONDRIAL"/>
    <property type="match status" value="1"/>
</dbReference>
<feature type="domain" description="Methyltransferase" evidence="4">
    <location>
        <begin position="46"/>
        <end position="136"/>
    </location>
</feature>
<evidence type="ECO:0000313" key="5">
    <source>
        <dbReference type="EMBL" id="GAA4706506.1"/>
    </source>
</evidence>
<keyword evidence="2" id="KW-0808">Transferase</keyword>
<protein>
    <recommendedName>
        <fullName evidence="4">Methyltransferase domain-containing protein</fullName>
    </recommendedName>
</protein>
<reference evidence="6" key="1">
    <citation type="journal article" date="2019" name="Int. J. Syst. Evol. Microbiol.">
        <title>The Global Catalogue of Microorganisms (GCM) 10K type strain sequencing project: providing services to taxonomists for standard genome sequencing and annotation.</title>
        <authorList>
            <consortium name="The Broad Institute Genomics Platform"/>
            <consortium name="The Broad Institute Genome Sequencing Center for Infectious Disease"/>
            <person name="Wu L."/>
            <person name="Ma J."/>
        </authorList>
    </citation>
    <scope>NUCLEOTIDE SEQUENCE [LARGE SCALE GENOMIC DNA]</scope>
    <source>
        <strain evidence="6">JCM 18055</strain>
    </source>
</reference>
<keyword evidence="1" id="KW-0489">Methyltransferase</keyword>
<name>A0ABP8XEL0_9PSEU</name>
<keyword evidence="3" id="KW-0949">S-adenosyl-L-methionine</keyword>
<dbReference type="PANTHER" id="PTHR43464">
    <property type="entry name" value="METHYLTRANSFERASE"/>
    <property type="match status" value="1"/>
</dbReference>
<comment type="caution">
    <text evidence="5">The sequence shown here is derived from an EMBL/GenBank/DDBJ whole genome shotgun (WGS) entry which is preliminary data.</text>
</comment>
<dbReference type="SUPFAM" id="SSF53335">
    <property type="entry name" value="S-adenosyl-L-methionine-dependent methyltransferases"/>
    <property type="match status" value="1"/>
</dbReference>
<accession>A0ABP8XEL0</accession>
<dbReference type="CDD" id="cd02440">
    <property type="entry name" value="AdoMet_MTases"/>
    <property type="match status" value="1"/>
</dbReference>
<evidence type="ECO:0000256" key="3">
    <source>
        <dbReference type="ARBA" id="ARBA00022691"/>
    </source>
</evidence>
<dbReference type="Proteomes" id="UP001500325">
    <property type="component" value="Unassembled WGS sequence"/>
</dbReference>
<organism evidence="5 6">
    <name type="scientific">Pseudonocardia yuanmonensis</name>
    <dbReference type="NCBI Taxonomy" id="1095914"/>
    <lineage>
        <taxon>Bacteria</taxon>
        <taxon>Bacillati</taxon>
        <taxon>Actinomycetota</taxon>
        <taxon>Actinomycetes</taxon>
        <taxon>Pseudonocardiales</taxon>
        <taxon>Pseudonocardiaceae</taxon>
        <taxon>Pseudonocardia</taxon>
    </lineage>
</organism>
<gene>
    <name evidence="5" type="ORF">GCM10023215_53680</name>
</gene>
<evidence type="ECO:0000313" key="6">
    <source>
        <dbReference type="Proteomes" id="UP001500325"/>
    </source>
</evidence>
<sequence>MDAGDEFVAHYAAGRERDRLTAQPSLELVRTQVLLQRHLPPPPGRVLDVGGASGVYAAWLAGLGYDVHLVDPVPLHVEQAAALGGFTAALGDARRLDEPDGAYDAVLLFGPLYHLVTEDDRLQALREARRVVRPGGTVAAAAISRYASTLDGYYRRFVDRPGFVPIMRADLRSGQHRNPTGDPDFFTTAYFHDPAGLASEIAAAGLRPEVVLPVEGPLAWAPDLGRRLADRQQRELVLEVLAVVERDPAMTSATGHLLAVAHR</sequence>
<dbReference type="InterPro" id="IPR041698">
    <property type="entry name" value="Methyltransf_25"/>
</dbReference>
<dbReference type="InterPro" id="IPR029063">
    <property type="entry name" value="SAM-dependent_MTases_sf"/>
</dbReference>
<dbReference type="EMBL" id="BAABIC010000022">
    <property type="protein sequence ID" value="GAA4706506.1"/>
    <property type="molecule type" value="Genomic_DNA"/>
</dbReference>
<dbReference type="RefSeq" id="WP_345383536.1">
    <property type="nucleotide sequence ID" value="NZ_BAABIC010000022.1"/>
</dbReference>